<dbReference type="InParanoid" id="A0A6L2PE40"/>
<dbReference type="EMBL" id="BLKM01007500">
    <property type="protein sequence ID" value="GFG30839.1"/>
    <property type="molecule type" value="Genomic_DNA"/>
</dbReference>
<evidence type="ECO:0000313" key="1">
    <source>
        <dbReference type="EMBL" id="GFG30839.1"/>
    </source>
</evidence>
<reference evidence="2" key="1">
    <citation type="submission" date="2020-01" db="EMBL/GenBank/DDBJ databases">
        <title>Draft genome sequence of the Termite Coptotermes fromosanus.</title>
        <authorList>
            <person name="Itakura S."/>
            <person name="Yosikawa Y."/>
            <person name="Umezawa K."/>
        </authorList>
    </citation>
    <scope>NUCLEOTIDE SEQUENCE [LARGE SCALE GENOMIC DNA]</scope>
</reference>
<evidence type="ECO:0000313" key="2">
    <source>
        <dbReference type="Proteomes" id="UP000502823"/>
    </source>
</evidence>
<dbReference type="Proteomes" id="UP000502823">
    <property type="component" value="Unassembled WGS sequence"/>
</dbReference>
<accession>A0A6L2PE40</accession>
<organism evidence="1 2">
    <name type="scientific">Coptotermes formosanus</name>
    <name type="common">Formosan subterranean termite</name>
    <dbReference type="NCBI Taxonomy" id="36987"/>
    <lineage>
        <taxon>Eukaryota</taxon>
        <taxon>Metazoa</taxon>
        <taxon>Ecdysozoa</taxon>
        <taxon>Arthropoda</taxon>
        <taxon>Hexapoda</taxon>
        <taxon>Insecta</taxon>
        <taxon>Pterygota</taxon>
        <taxon>Neoptera</taxon>
        <taxon>Polyneoptera</taxon>
        <taxon>Dictyoptera</taxon>
        <taxon>Blattodea</taxon>
        <taxon>Blattoidea</taxon>
        <taxon>Termitoidae</taxon>
        <taxon>Rhinotermitidae</taxon>
        <taxon>Coptotermes</taxon>
    </lineage>
</organism>
<keyword evidence="2" id="KW-1185">Reference proteome</keyword>
<dbReference type="OrthoDB" id="6430996at2759"/>
<sequence length="77" mass="9131">MWLAYKEQTDACSIRHGRNCRQYRLPELPHLKLDGYCDETRTVYEFNGRYCHGCPCCQPLPDVITIVEYTLAQRYEV</sequence>
<dbReference type="AlphaFoldDB" id="A0A6L2PE40"/>
<comment type="caution">
    <text evidence="1">The sequence shown here is derived from an EMBL/GenBank/DDBJ whole genome shotgun (WGS) entry which is preliminary data.</text>
</comment>
<gene>
    <name evidence="1" type="ORF">Cfor_11736</name>
</gene>
<proteinExistence type="predicted"/>
<name>A0A6L2PE40_COPFO</name>
<protein>
    <submittedName>
        <fullName evidence="1">Uncharacterized protein</fullName>
    </submittedName>
</protein>